<name>A0ABW2C2I5_9PSEU</name>
<organism evidence="3 4">
    <name type="scientific">Haloechinothrix salitolerans</name>
    <dbReference type="NCBI Taxonomy" id="926830"/>
    <lineage>
        <taxon>Bacteria</taxon>
        <taxon>Bacillati</taxon>
        <taxon>Actinomycetota</taxon>
        <taxon>Actinomycetes</taxon>
        <taxon>Pseudonocardiales</taxon>
        <taxon>Pseudonocardiaceae</taxon>
        <taxon>Haloechinothrix</taxon>
    </lineage>
</organism>
<keyword evidence="4" id="KW-1185">Reference proteome</keyword>
<dbReference type="PIRSF" id="PIRSF008459">
    <property type="entry name" value="UCP008459"/>
    <property type="match status" value="1"/>
</dbReference>
<evidence type="ECO:0000313" key="3">
    <source>
        <dbReference type="EMBL" id="MFC6868289.1"/>
    </source>
</evidence>
<evidence type="ECO:0000259" key="1">
    <source>
        <dbReference type="Pfam" id="PF13840"/>
    </source>
</evidence>
<comment type="caution">
    <text evidence="3">The sequence shown here is derived from an EMBL/GenBank/DDBJ whole genome shotgun (WGS) entry which is preliminary data.</text>
</comment>
<dbReference type="InterPro" id="IPR016540">
    <property type="entry name" value="UCP008459"/>
</dbReference>
<gene>
    <name evidence="3" type="ORF">ACFQGD_14190</name>
</gene>
<feature type="domain" description="CASTOR ACT" evidence="1">
    <location>
        <begin position="62"/>
        <end position="123"/>
    </location>
</feature>
<dbReference type="PANTHER" id="PTHR31131">
    <property type="entry name" value="CHROMOSOME 1, WHOLE GENOME SHOTGUN SEQUENCE"/>
    <property type="match status" value="1"/>
</dbReference>
<protein>
    <submittedName>
        <fullName evidence="3">ACT domain-containing protein</fullName>
    </submittedName>
</protein>
<dbReference type="Pfam" id="PF21631">
    <property type="entry name" value="A9CJY8-like_N"/>
    <property type="match status" value="1"/>
</dbReference>
<evidence type="ECO:0000259" key="2">
    <source>
        <dbReference type="Pfam" id="PF21631"/>
    </source>
</evidence>
<dbReference type="InterPro" id="IPR045865">
    <property type="entry name" value="ACT-like_dom_sf"/>
</dbReference>
<dbReference type="PANTHER" id="PTHR31131:SF6">
    <property type="entry name" value="CASTOR ACT DOMAIN-CONTAINING PROTEIN"/>
    <property type="match status" value="1"/>
</dbReference>
<sequence>MKRLAIDVRPGEYSVGRLDATEPVPAGLFDVDDDALVSITRSRDEISVICLTGAPLPDGARVESGWRLLTVRGPLEFTLTGIIAALSSELASAGVPLFTLSTFDTDHLLVKQADLARAVDALRLSGHEVHTG</sequence>
<proteinExistence type="predicted"/>
<dbReference type="InterPro" id="IPR049447">
    <property type="entry name" value="A9CJY8-like_N"/>
</dbReference>
<dbReference type="Pfam" id="PF13840">
    <property type="entry name" value="ACT_7"/>
    <property type="match status" value="1"/>
</dbReference>
<dbReference type="RefSeq" id="WP_345398273.1">
    <property type="nucleotide sequence ID" value="NZ_BAABLA010000028.1"/>
</dbReference>
<dbReference type="InterPro" id="IPR027795">
    <property type="entry name" value="CASTOR_ACT_dom"/>
</dbReference>
<dbReference type="InterPro" id="IPR051719">
    <property type="entry name" value="CASTOR_mTORC1"/>
</dbReference>
<dbReference type="SUPFAM" id="SSF55021">
    <property type="entry name" value="ACT-like"/>
    <property type="match status" value="2"/>
</dbReference>
<accession>A0ABW2C2I5</accession>
<dbReference type="Gene3D" id="3.30.2130.10">
    <property type="entry name" value="VC0802-like"/>
    <property type="match status" value="1"/>
</dbReference>
<dbReference type="Proteomes" id="UP001596337">
    <property type="component" value="Unassembled WGS sequence"/>
</dbReference>
<reference evidence="4" key="1">
    <citation type="journal article" date="2019" name="Int. J. Syst. Evol. Microbiol.">
        <title>The Global Catalogue of Microorganisms (GCM) 10K type strain sequencing project: providing services to taxonomists for standard genome sequencing and annotation.</title>
        <authorList>
            <consortium name="The Broad Institute Genomics Platform"/>
            <consortium name="The Broad Institute Genome Sequencing Center for Infectious Disease"/>
            <person name="Wu L."/>
            <person name="Ma J."/>
        </authorList>
    </citation>
    <scope>NUCLEOTIDE SEQUENCE [LARGE SCALE GENOMIC DNA]</scope>
    <source>
        <strain evidence="4">KCTC 32255</strain>
    </source>
</reference>
<feature type="domain" description="A9CJY8-like N-terminal" evidence="2">
    <location>
        <begin position="11"/>
        <end position="52"/>
    </location>
</feature>
<dbReference type="EMBL" id="JBHSXX010000001">
    <property type="protein sequence ID" value="MFC6868289.1"/>
    <property type="molecule type" value="Genomic_DNA"/>
</dbReference>
<evidence type="ECO:0000313" key="4">
    <source>
        <dbReference type="Proteomes" id="UP001596337"/>
    </source>
</evidence>